<dbReference type="GO" id="GO:0015031">
    <property type="term" value="P:protein transport"/>
    <property type="evidence" value="ECO:0007669"/>
    <property type="project" value="UniProtKB-KW"/>
</dbReference>
<keyword evidence="5" id="KW-1003">Cell membrane</keyword>
<comment type="similarity">
    <text evidence="2">Belongs to the FliJ family.</text>
</comment>
<evidence type="ECO:0000256" key="5">
    <source>
        <dbReference type="ARBA" id="ARBA00022475"/>
    </source>
</evidence>
<dbReference type="Gene3D" id="1.10.287.1700">
    <property type="match status" value="1"/>
</dbReference>
<feature type="coiled-coil region" evidence="11">
    <location>
        <begin position="70"/>
        <end position="97"/>
    </location>
</feature>
<keyword evidence="8" id="KW-0653">Protein transport</keyword>
<dbReference type="InterPro" id="IPR012823">
    <property type="entry name" value="Flagell_FliJ"/>
</dbReference>
<keyword evidence="6" id="KW-0145">Chemotaxis</keyword>
<keyword evidence="4" id="KW-0813">Transport</keyword>
<dbReference type="HOGENOM" id="CLU_139638_0_0_12"/>
<proteinExistence type="inferred from homology"/>
<evidence type="ECO:0000256" key="4">
    <source>
        <dbReference type="ARBA" id="ARBA00022448"/>
    </source>
</evidence>
<dbReference type="GO" id="GO:0009288">
    <property type="term" value="C:bacterial-type flagellum"/>
    <property type="evidence" value="ECO:0007669"/>
    <property type="project" value="InterPro"/>
</dbReference>
<comment type="subcellular location">
    <subcellularLocation>
        <location evidence="1">Cell membrane</location>
        <topology evidence="1">Peripheral membrane protein</topology>
        <orientation evidence="1">Cytoplasmic side</orientation>
    </subcellularLocation>
</comment>
<dbReference type="GO" id="GO:0005886">
    <property type="term" value="C:plasma membrane"/>
    <property type="evidence" value="ECO:0007669"/>
    <property type="project" value="UniProtKB-SubCell"/>
</dbReference>
<dbReference type="GO" id="GO:0071973">
    <property type="term" value="P:bacterial-type flagellum-dependent cell motility"/>
    <property type="evidence" value="ECO:0007669"/>
    <property type="project" value="InterPro"/>
</dbReference>
<gene>
    <name evidence="12" type="ORF">HMPREF9194_01418</name>
</gene>
<evidence type="ECO:0000256" key="9">
    <source>
        <dbReference type="ARBA" id="ARBA00023136"/>
    </source>
</evidence>
<evidence type="ECO:0000256" key="2">
    <source>
        <dbReference type="ARBA" id="ARBA00010004"/>
    </source>
</evidence>
<keyword evidence="12" id="KW-0282">Flagellum</keyword>
<protein>
    <recommendedName>
        <fullName evidence="3">Flagellar FliJ protein</fullName>
    </recommendedName>
</protein>
<dbReference type="GO" id="GO:0006935">
    <property type="term" value="P:chemotaxis"/>
    <property type="evidence" value="ECO:0007669"/>
    <property type="project" value="UniProtKB-KW"/>
</dbReference>
<evidence type="ECO:0000256" key="7">
    <source>
        <dbReference type="ARBA" id="ARBA00022795"/>
    </source>
</evidence>
<dbReference type="AlphaFoldDB" id="S3K0S1"/>
<dbReference type="eggNOG" id="COG2882">
    <property type="taxonomic scope" value="Bacteria"/>
</dbReference>
<dbReference type="Proteomes" id="UP000014541">
    <property type="component" value="Unassembled WGS sequence"/>
</dbReference>
<comment type="caution">
    <text evidence="12">The sequence shown here is derived from an EMBL/GenBank/DDBJ whole genome shotgun (WGS) entry which is preliminary data.</text>
</comment>
<keyword evidence="13" id="KW-1185">Reference proteome</keyword>
<keyword evidence="9" id="KW-0472">Membrane</keyword>
<sequence>MKRFSFNLQKLLQLREFEEKNAKTALAAAVSEAERIKNELKSVALERVRVNKTRNENVDTLFLITLEHYVNRLDVRKEELLENLAEAELLIEQRRAVFAAAMQKRSVLDKLKEKQYAAWRKENAKAEESALEDAFRKN</sequence>
<keyword evidence="11" id="KW-0175">Coiled coil</keyword>
<keyword evidence="12" id="KW-0969">Cilium</keyword>
<evidence type="ECO:0000256" key="3">
    <source>
        <dbReference type="ARBA" id="ARBA00020392"/>
    </source>
</evidence>
<organism evidence="12 13">
    <name type="scientific">Treponema maltophilum ATCC 51939</name>
    <dbReference type="NCBI Taxonomy" id="1125699"/>
    <lineage>
        <taxon>Bacteria</taxon>
        <taxon>Pseudomonadati</taxon>
        <taxon>Spirochaetota</taxon>
        <taxon>Spirochaetia</taxon>
        <taxon>Spirochaetales</taxon>
        <taxon>Treponemataceae</taxon>
        <taxon>Treponema</taxon>
    </lineage>
</organism>
<dbReference type="PATRIC" id="fig|1125699.3.peg.1429"/>
<dbReference type="EMBL" id="ATFF01000006">
    <property type="protein sequence ID" value="EPF31085.1"/>
    <property type="molecule type" value="Genomic_DNA"/>
</dbReference>
<keyword evidence="12" id="KW-0966">Cell projection</keyword>
<name>S3K0S1_TREMA</name>
<feature type="coiled-coil region" evidence="11">
    <location>
        <begin position="19"/>
        <end position="46"/>
    </location>
</feature>
<accession>S3K0S1</accession>
<evidence type="ECO:0000256" key="8">
    <source>
        <dbReference type="ARBA" id="ARBA00022927"/>
    </source>
</evidence>
<dbReference type="GO" id="GO:0044781">
    <property type="term" value="P:bacterial-type flagellum organization"/>
    <property type="evidence" value="ECO:0007669"/>
    <property type="project" value="UniProtKB-KW"/>
</dbReference>
<evidence type="ECO:0000256" key="6">
    <source>
        <dbReference type="ARBA" id="ARBA00022500"/>
    </source>
</evidence>
<dbReference type="InterPro" id="IPR053716">
    <property type="entry name" value="Flag_assembly_chemotaxis_eff"/>
</dbReference>
<evidence type="ECO:0000313" key="13">
    <source>
        <dbReference type="Proteomes" id="UP000014541"/>
    </source>
</evidence>
<dbReference type="NCBIfam" id="TIGR02473">
    <property type="entry name" value="flagell_FliJ"/>
    <property type="match status" value="1"/>
</dbReference>
<evidence type="ECO:0000313" key="12">
    <source>
        <dbReference type="EMBL" id="EPF31085.1"/>
    </source>
</evidence>
<evidence type="ECO:0000256" key="1">
    <source>
        <dbReference type="ARBA" id="ARBA00004413"/>
    </source>
</evidence>
<keyword evidence="7" id="KW-1005">Bacterial flagellum biogenesis</keyword>
<reference evidence="12 13" key="1">
    <citation type="submission" date="2013-04" db="EMBL/GenBank/DDBJ databases">
        <title>The Genome Sequence of Treponema maltophilum ATCC 51939.</title>
        <authorList>
            <consortium name="The Broad Institute Genomics Platform"/>
            <person name="Earl A."/>
            <person name="Ward D."/>
            <person name="Feldgarden M."/>
            <person name="Gevers D."/>
            <person name="Leonetti C."/>
            <person name="Blanton J.M."/>
            <person name="Dewhirst F.E."/>
            <person name="Izard J."/>
            <person name="Walker B."/>
            <person name="Young S."/>
            <person name="Zeng Q."/>
            <person name="Gargeya S."/>
            <person name="Fitzgerald M."/>
            <person name="Haas B."/>
            <person name="Abouelleil A."/>
            <person name="Allen A.W."/>
            <person name="Alvarado L."/>
            <person name="Arachchi H.M."/>
            <person name="Berlin A.M."/>
            <person name="Chapman S.B."/>
            <person name="Gainer-Dewar J."/>
            <person name="Goldberg J."/>
            <person name="Griggs A."/>
            <person name="Gujja S."/>
            <person name="Hansen M."/>
            <person name="Howarth C."/>
            <person name="Imamovic A."/>
            <person name="Ireland A."/>
            <person name="Larimer J."/>
            <person name="McCowan C."/>
            <person name="Murphy C."/>
            <person name="Pearson M."/>
            <person name="Poon T.W."/>
            <person name="Priest M."/>
            <person name="Roberts A."/>
            <person name="Saif S."/>
            <person name="Shea T."/>
            <person name="Sisk P."/>
            <person name="Sykes S."/>
            <person name="Wortman J."/>
            <person name="Nusbaum C."/>
            <person name="Birren B."/>
        </authorList>
    </citation>
    <scope>NUCLEOTIDE SEQUENCE [LARGE SCALE GENOMIC DNA]</scope>
    <source>
        <strain evidence="12 13">ATCC 51939</strain>
    </source>
</reference>
<dbReference type="STRING" id="1125699.HMPREF9194_01418"/>
<dbReference type="Pfam" id="PF02050">
    <property type="entry name" value="FliJ"/>
    <property type="match status" value="1"/>
</dbReference>
<evidence type="ECO:0000256" key="11">
    <source>
        <dbReference type="SAM" id="Coils"/>
    </source>
</evidence>
<keyword evidence="10" id="KW-1006">Bacterial flagellum protein export</keyword>
<evidence type="ECO:0000256" key="10">
    <source>
        <dbReference type="ARBA" id="ARBA00023225"/>
    </source>
</evidence>